<accession>A0ABU0QDJ6</accession>
<reference evidence="1 2" key="1">
    <citation type="submission" date="2023-07" db="EMBL/GenBank/DDBJ databases">
        <title>Comparative genomics of wheat-associated soil bacteria to identify genetic determinants of phenazine resistance.</title>
        <authorList>
            <person name="Mouncey N."/>
        </authorList>
    </citation>
    <scope>NUCLEOTIDE SEQUENCE [LARGE SCALE GENOMIC DNA]</scope>
    <source>
        <strain evidence="1 2">W4I19-2</strain>
    </source>
</reference>
<comment type="caution">
    <text evidence="1">The sequence shown here is derived from an EMBL/GenBank/DDBJ whole genome shotgun (WGS) entry which is preliminary data.</text>
</comment>
<evidence type="ECO:0000313" key="1">
    <source>
        <dbReference type="EMBL" id="MDQ0688719.1"/>
    </source>
</evidence>
<dbReference type="Proteomes" id="UP001243364">
    <property type="component" value="Unassembled WGS sequence"/>
</dbReference>
<organism evidence="1 2">
    <name type="scientific">Streptomyces achromogenes</name>
    <dbReference type="NCBI Taxonomy" id="67255"/>
    <lineage>
        <taxon>Bacteria</taxon>
        <taxon>Bacillati</taxon>
        <taxon>Actinomycetota</taxon>
        <taxon>Actinomycetes</taxon>
        <taxon>Kitasatosporales</taxon>
        <taxon>Streptomycetaceae</taxon>
        <taxon>Streptomyces</taxon>
    </lineage>
</organism>
<evidence type="ECO:0000313" key="2">
    <source>
        <dbReference type="Proteomes" id="UP001243364"/>
    </source>
</evidence>
<name>A0ABU0QDJ6_STRAH</name>
<sequence>MERSSRDSAPVGWALPDPAAHVISDSLTLAAFVTHYIGISTAAYQHG</sequence>
<proteinExistence type="predicted"/>
<keyword evidence="2" id="KW-1185">Reference proteome</keyword>
<gene>
    <name evidence="1" type="ORF">QFZ56_007682</name>
</gene>
<protein>
    <submittedName>
        <fullName evidence="1">Uncharacterized protein</fullName>
    </submittedName>
</protein>
<dbReference type="EMBL" id="JAUSYA010000001">
    <property type="protein sequence ID" value="MDQ0688719.1"/>
    <property type="molecule type" value="Genomic_DNA"/>
</dbReference>
<dbReference type="RefSeq" id="WP_307049455.1">
    <property type="nucleotide sequence ID" value="NZ_JAUSYA010000001.1"/>
</dbReference>